<evidence type="ECO:0000256" key="4">
    <source>
        <dbReference type="ARBA" id="ARBA00022475"/>
    </source>
</evidence>
<evidence type="ECO:0000256" key="1">
    <source>
        <dbReference type="ARBA" id="ARBA00000085"/>
    </source>
</evidence>
<dbReference type="Gene3D" id="3.30.565.10">
    <property type="entry name" value="Histidine kinase-like ATPase, C-terminal domain"/>
    <property type="match status" value="1"/>
</dbReference>
<protein>
    <recommendedName>
        <fullName evidence="3">histidine kinase</fullName>
        <ecNumber evidence="3">2.7.13.3</ecNumber>
    </recommendedName>
</protein>
<dbReference type="InterPro" id="IPR003594">
    <property type="entry name" value="HATPase_dom"/>
</dbReference>
<dbReference type="InterPro" id="IPR003661">
    <property type="entry name" value="HisK_dim/P_dom"/>
</dbReference>
<dbReference type="PRINTS" id="PR00344">
    <property type="entry name" value="BCTRLSENSOR"/>
</dbReference>
<dbReference type="CDD" id="cd00082">
    <property type="entry name" value="HisKA"/>
    <property type="match status" value="1"/>
</dbReference>
<dbReference type="InterPro" id="IPR005467">
    <property type="entry name" value="His_kinase_dom"/>
</dbReference>
<evidence type="ECO:0000256" key="7">
    <source>
        <dbReference type="ARBA" id="ARBA00022692"/>
    </source>
</evidence>
<accession>A0A0S7BAG4</accession>
<keyword evidence="5" id="KW-0597">Phosphoprotein</keyword>
<keyword evidence="4" id="KW-1003">Cell membrane</keyword>
<dbReference type="SMART" id="SM00388">
    <property type="entry name" value="HisKA"/>
    <property type="match status" value="1"/>
</dbReference>
<dbReference type="InterPro" id="IPR029151">
    <property type="entry name" value="Sensor-like_sf"/>
</dbReference>
<dbReference type="SUPFAM" id="SSF47384">
    <property type="entry name" value="Homodimeric domain of signal transducing histidine kinase"/>
    <property type="match status" value="1"/>
</dbReference>
<feature type="transmembrane region" description="Helical" evidence="13">
    <location>
        <begin position="12"/>
        <end position="32"/>
    </location>
</feature>
<comment type="subcellular location">
    <subcellularLocation>
        <location evidence="2">Cell membrane</location>
        <topology evidence="2">Multi-pass membrane protein</topology>
    </subcellularLocation>
</comment>
<evidence type="ECO:0000256" key="2">
    <source>
        <dbReference type="ARBA" id="ARBA00004651"/>
    </source>
</evidence>
<dbReference type="SMART" id="SM00304">
    <property type="entry name" value="HAMP"/>
    <property type="match status" value="1"/>
</dbReference>
<dbReference type="InterPro" id="IPR036097">
    <property type="entry name" value="HisK_dim/P_sf"/>
</dbReference>
<dbReference type="PROSITE" id="PS50109">
    <property type="entry name" value="HIS_KIN"/>
    <property type="match status" value="1"/>
</dbReference>
<name>A0A0S7BAG4_9CHLR</name>
<keyword evidence="17" id="KW-1185">Reference proteome</keyword>
<dbReference type="Proteomes" id="UP000055060">
    <property type="component" value="Unassembled WGS sequence"/>
</dbReference>
<keyword evidence="11 13" id="KW-0472">Membrane</keyword>
<evidence type="ECO:0000259" key="15">
    <source>
        <dbReference type="PROSITE" id="PS50885"/>
    </source>
</evidence>
<dbReference type="InterPro" id="IPR003660">
    <property type="entry name" value="HAMP_dom"/>
</dbReference>
<dbReference type="RefSeq" id="WP_075073862.1">
    <property type="nucleotide sequence ID" value="NZ_DF967972.1"/>
</dbReference>
<dbReference type="PANTHER" id="PTHR45436:SF5">
    <property type="entry name" value="SENSOR HISTIDINE KINASE TRCS"/>
    <property type="match status" value="1"/>
</dbReference>
<keyword evidence="7 13" id="KW-0812">Transmembrane</keyword>
<keyword evidence="10" id="KW-0902">Two-component regulatory system</keyword>
<feature type="domain" description="HAMP" evidence="15">
    <location>
        <begin position="194"/>
        <end position="246"/>
    </location>
</feature>
<evidence type="ECO:0000313" key="16">
    <source>
        <dbReference type="EMBL" id="GAP14620.1"/>
    </source>
</evidence>
<evidence type="ECO:0000256" key="10">
    <source>
        <dbReference type="ARBA" id="ARBA00023012"/>
    </source>
</evidence>
<evidence type="ECO:0000256" key="5">
    <source>
        <dbReference type="ARBA" id="ARBA00022553"/>
    </source>
</evidence>
<dbReference type="SMART" id="SM00387">
    <property type="entry name" value="HATPase_c"/>
    <property type="match status" value="1"/>
</dbReference>
<evidence type="ECO:0000256" key="11">
    <source>
        <dbReference type="ARBA" id="ARBA00023136"/>
    </source>
</evidence>
<evidence type="ECO:0000256" key="9">
    <source>
        <dbReference type="ARBA" id="ARBA00022989"/>
    </source>
</evidence>
<keyword evidence="9 13" id="KW-1133">Transmembrane helix</keyword>
<keyword evidence="6" id="KW-0808">Transferase</keyword>
<dbReference type="PANTHER" id="PTHR45436">
    <property type="entry name" value="SENSOR HISTIDINE KINASE YKOH"/>
    <property type="match status" value="1"/>
</dbReference>
<dbReference type="SUPFAM" id="SSF55874">
    <property type="entry name" value="ATPase domain of HSP90 chaperone/DNA topoisomerase II/histidine kinase"/>
    <property type="match status" value="1"/>
</dbReference>
<evidence type="ECO:0000259" key="14">
    <source>
        <dbReference type="PROSITE" id="PS50109"/>
    </source>
</evidence>
<evidence type="ECO:0000256" key="3">
    <source>
        <dbReference type="ARBA" id="ARBA00012438"/>
    </source>
</evidence>
<dbReference type="InterPro" id="IPR036890">
    <property type="entry name" value="HATPase_C_sf"/>
</dbReference>
<dbReference type="InterPro" id="IPR004358">
    <property type="entry name" value="Sig_transdc_His_kin-like_C"/>
</dbReference>
<feature type="transmembrane region" description="Helical" evidence="13">
    <location>
        <begin position="174"/>
        <end position="194"/>
    </location>
</feature>
<proteinExistence type="predicted"/>
<dbReference type="Pfam" id="PF02518">
    <property type="entry name" value="HATPase_c"/>
    <property type="match status" value="1"/>
</dbReference>
<feature type="coiled-coil region" evidence="12">
    <location>
        <begin position="284"/>
        <end position="311"/>
    </location>
</feature>
<sequence length="483" mass="53014">MFRSLRRRLVWSQILPVLLVIPIMGVTLVYALEKQFIIPQLAENLLGDSRMLAEISSAEFELWGDPILFEELISRVKLDPSIQVMFLDPSGRILFSSDTGTNLRGVQVSSPGLDNALNGKETALTNYSILRTNNVMIDVFEPVSDASGAVVGIVRLTYRLASLYELFGQLRWEIAVILMIGLVSSVIIGAWLAITISRPVQQVTTAIYGIATGQRREQLDEIGPDELRSQARAVNYLVDQLHSLEQSRRQLLANLVHELGRPLGALRSAIHALANGAADDPRLLKDLTVGMDAETRRLQNLLEELSNLYDKSLGDLELNIQPVAPNEWLPAVLSPWEAAAEEKKLRWEEKIQENIPPIQMDADRAAQIIGNLLSNAVKYTPAGGSIQVVAAADESCFTVRVSDSGVGVQPDEKDKIFQPFYRGDPSRRIKQGMGLGLTIARDLAVAHGGSLELETKPGSGSAFVLSLPYVKKEPPQNQNGAKG</sequence>
<dbReference type="Pfam" id="PF00512">
    <property type="entry name" value="HisKA"/>
    <property type="match status" value="1"/>
</dbReference>
<dbReference type="STRING" id="360412.LARV_02393"/>
<dbReference type="EMBL" id="DF967972">
    <property type="protein sequence ID" value="GAP14620.1"/>
    <property type="molecule type" value="Genomic_DNA"/>
</dbReference>
<dbReference type="PROSITE" id="PS50885">
    <property type="entry name" value="HAMP"/>
    <property type="match status" value="1"/>
</dbReference>
<dbReference type="FunFam" id="3.30.565.10:FF:000006">
    <property type="entry name" value="Sensor histidine kinase WalK"/>
    <property type="match status" value="1"/>
</dbReference>
<dbReference type="CDD" id="cd00075">
    <property type="entry name" value="HATPase"/>
    <property type="match status" value="1"/>
</dbReference>
<evidence type="ECO:0000313" key="17">
    <source>
        <dbReference type="Proteomes" id="UP000055060"/>
    </source>
</evidence>
<keyword evidence="12" id="KW-0175">Coiled coil</keyword>
<organism evidence="16">
    <name type="scientific">Longilinea arvoryzae</name>
    <dbReference type="NCBI Taxonomy" id="360412"/>
    <lineage>
        <taxon>Bacteria</taxon>
        <taxon>Bacillati</taxon>
        <taxon>Chloroflexota</taxon>
        <taxon>Anaerolineae</taxon>
        <taxon>Anaerolineales</taxon>
        <taxon>Anaerolineaceae</taxon>
        <taxon>Longilinea</taxon>
    </lineage>
</organism>
<feature type="domain" description="Histidine kinase" evidence="14">
    <location>
        <begin position="254"/>
        <end position="471"/>
    </location>
</feature>
<dbReference type="AlphaFoldDB" id="A0A0S7BAG4"/>
<evidence type="ECO:0000256" key="8">
    <source>
        <dbReference type="ARBA" id="ARBA00022777"/>
    </source>
</evidence>
<dbReference type="GO" id="GO:0005886">
    <property type="term" value="C:plasma membrane"/>
    <property type="evidence" value="ECO:0007669"/>
    <property type="project" value="UniProtKB-SubCell"/>
</dbReference>
<dbReference type="Gene3D" id="1.10.287.130">
    <property type="match status" value="1"/>
</dbReference>
<dbReference type="Pfam" id="PF00672">
    <property type="entry name" value="HAMP"/>
    <property type="match status" value="1"/>
</dbReference>
<comment type="catalytic activity">
    <reaction evidence="1">
        <text>ATP + protein L-histidine = ADP + protein N-phospho-L-histidine.</text>
        <dbReference type="EC" id="2.7.13.3"/>
    </reaction>
</comment>
<gene>
    <name evidence="16" type="ORF">LARV_02393</name>
</gene>
<evidence type="ECO:0000256" key="13">
    <source>
        <dbReference type="SAM" id="Phobius"/>
    </source>
</evidence>
<evidence type="ECO:0000256" key="6">
    <source>
        <dbReference type="ARBA" id="ARBA00022679"/>
    </source>
</evidence>
<dbReference type="CDD" id="cd06225">
    <property type="entry name" value="HAMP"/>
    <property type="match status" value="1"/>
</dbReference>
<dbReference type="EC" id="2.7.13.3" evidence="3"/>
<keyword evidence="8 16" id="KW-0418">Kinase</keyword>
<reference evidence="16" key="1">
    <citation type="submission" date="2015-07" db="EMBL/GenBank/DDBJ databases">
        <title>Draft Genome Sequences of Anaerolinea thermolimosa IMO-1, Bellilinea caldifistulae GOMI-1, Leptolinea tardivitalis YMTK-2, Levilinea saccharolytica KIBI-1,Longilinea arvoryzae KOME-1, Previously Described as Members of the Anaerolineaceae (Chloroflexi).</title>
        <authorList>
            <person name="Sekiguchi Y."/>
            <person name="Ohashi A."/>
            <person name="Matsuura N."/>
            <person name="Tourlousse M.D."/>
        </authorList>
    </citation>
    <scope>NUCLEOTIDE SEQUENCE [LARGE SCALE GENOMIC DNA]</scope>
    <source>
        <strain evidence="16">KOME-1</strain>
    </source>
</reference>
<dbReference type="SUPFAM" id="SSF103190">
    <property type="entry name" value="Sensory domain-like"/>
    <property type="match status" value="1"/>
</dbReference>
<dbReference type="InterPro" id="IPR050428">
    <property type="entry name" value="TCS_sensor_his_kinase"/>
</dbReference>
<dbReference type="GO" id="GO:0000155">
    <property type="term" value="F:phosphorelay sensor kinase activity"/>
    <property type="evidence" value="ECO:0007669"/>
    <property type="project" value="InterPro"/>
</dbReference>
<evidence type="ECO:0000256" key="12">
    <source>
        <dbReference type="SAM" id="Coils"/>
    </source>
</evidence>